<dbReference type="AlphaFoldDB" id="A0A154PKI5"/>
<dbReference type="InterPro" id="IPR017972">
    <property type="entry name" value="Cyt_P450_CS"/>
</dbReference>
<dbReference type="Gene3D" id="1.10.630.10">
    <property type="entry name" value="Cytochrome P450"/>
    <property type="match status" value="1"/>
</dbReference>
<dbReference type="SUPFAM" id="SSF48264">
    <property type="entry name" value="Cytochrome P450"/>
    <property type="match status" value="1"/>
</dbReference>
<evidence type="ECO:0000256" key="3">
    <source>
        <dbReference type="ARBA" id="ARBA00004406"/>
    </source>
</evidence>
<keyword evidence="11 14" id="KW-0503">Monooxygenase</keyword>
<gene>
    <name evidence="15" type="ORF">WN55_04066</name>
</gene>
<evidence type="ECO:0000256" key="10">
    <source>
        <dbReference type="ARBA" id="ARBA00023004"/>
    </source>
</evidence>
<dbReference type="InterPro" id="IPR002401">
    <property type="entry name" value="Cyt_P450_E_grp-I"/>
</dbReference>
<dbReference type="Proteomes" id="UP000076502">
    <property type="component" value="Unassembled WGS sequence"/>
</dbReference>
<name>A0A154PKI5_DUFNO</name>
<dbReference type="InterPro" id="IPR036396">
    <property type="entry name" value="Cyt_P450_sf"/>
</dbReference>
<evidence type="ECO:0000256" key="1">
    <source>
        <dbReference type="ARBA" id="ARBA00001971"/>
    </source>
</evidence>
<keyword evidence="12" id="KW-0472">Membrane</keyword>
<evidence type="ECO:0000256" key="7">
    <source>
        <dbReference type="ARBA" id="ARBA00022824"/>
    </source>
</evidence>
<keyword evidence="8" id="KW-0492">Microsome</keyword>
<proteinExistence type="inferred from homology"/>
<dbReference type="GO" id="GO:0016705">
    <property type="term" value="F:oxidoreductase activity, acting on paired donors, with incorporation or reduction of molecular oxygen"/>
    <property type="evidence" value="ECO:0007669"/>
    <property type="project" value="InterPro"/>
</dbReference>
<evidence type="ECO:0000256" key="11">
    <source>
        <dbReference type="ARBA" id="ARBA00023033"/>
    </source>
</evidence>
<evidence type="ECO:0000256" key="2">
    <source>
        <dbReference type="ARBA" id="ARBA00004174"/>
    </source>
</evidence>
<dbReference type="InterPro" id="IPR050476">
    <property type="entry name" value="Insect_CytP450_Detox"/>
</dbReference>
<evidence type="ECO:0000313" key="15">
    <source>
        <dbReference type="EMBL" id="KZC12362.1"/>
    </source>
</evidence>
<evidence type="ECO:0000313" key="16">
    <source>
        <dbReference type="Proteomes" id="UP000076502"/>
    </source>
</evidence>
<reference evidence="15 16" key="1">
    <citation type="submission" date="2015-07" db="EMBL/GenBank/DDBJ databases">
        <title>The genome of Dufourea novaeangliae.</title>
        <authorList>
            <person name="Pan H."/>
            <person name="Kapheim K."/>
        </authorList>
    </citation>
    <scope>NUCLEOTIDE SEQUENCE [LARGE SCALE GENOMIC DNA]</scope>
    <source>
        <strain evidence="15">0120121106</strain>
        <tissue evidence="15">Whole body</tissue>
    </source>
</reference>
<dbReference type="CDD" id="cd11056">
    <property type="entry name" value="CYP6-like"/>
    <property type="match status" value="1"/>
</dbReference>
<keyword evidence="9 14" id="KW-0560">Oxidoreductase</keyword>
<dbReference type="GO" id="GO:0005789">
    <property type="term" value="C:endoplasmic reticulum membrane"/>
    <property type="evidence" value="ECO:0007669"/>
    <property type="project" value="UniProtKB-SubCell"/>
</dbReference>
<accession>A0A154PKI5</accession>
<comment type="cofactor">
    <cofactor evidence="1 13">
        <name>heme</name>
        <dbReference type="ChEBI" id="CHEBI:30413"/>
    </cofactor>
</comment>
<evidence type="ECO:0000256" key="6">
    <source>
        <dbReference type="ARBA" id="ARBA00022723"/>
    </source>
</evidence>
<dbReference type="GO" id="GO:0004497">
    <property type="term" value="F:monooxygenase activity"/>
    <property type="evidence" value="ECO:0007669"/>
    <property type="project" value="UniProtKB-KW"/>
</dbReference>
<dbReference type="PRINTS" id="PR00463">
    <property type="entry name" value="EP450I"/>
</dbReference>
<dbReference type="GO" id="GO:0020037">
    <property type="term" value="F:heme binding"/>
    <property type="evidence" value="ECO:0007669"/>
    <property type="project" value="InterPro"/>
</dbReference>
<dbReference type="PANTHER" id="PTHR24292">
    <property type="entry name" value="CYTOCHROME P450"/>
    <property type="match status" value="1"/>
</dbReference>
<dbReference type="PROSITE" id="PS00086">
    <property type="entry name" value="CYTOCHROME_P450"/>
    <property type="match status" value="1"/>
</dbReference>
<evidence type="ECO:0000256" key="8">
    <source>
        <dbReference type="ARBA" id="ARBA00022848"/>
    </source>
</evidence>
<evidence type="ECO:0000256" key="5">
    <source>
        <dbReference type="ARBA" id="ARBA00022617"/>
    </source>
</evidence>
<evidence type="ECO:0000256" key="13">
    <source>
        <dbReference type="PIRSR" id="PIRSR602401-1"/>
    </source>
</evidence>
<dbReference type="PRINTS" id="PR00385">
    <property type="entry name" value="P450"/>
</dbReference>
<evidence type="ECO:0000256" key="12">
    <source>
        <dbReference type="ARBA" id="ARBA00023136"/>
    </source>
</evidence>
<dbReference type="FunFam" id="1.10.630.10:FF:000042">
    <property type="entry name" value="Cytochrome P450"/>
    <property type="match status" value="1"/>
</dbReference>
<organism evidence="15 16">
    <name type="scientific">Dufourea novaeangliae</name>
    <name type="common">Sweat bee</name>
    <dbReference type="NCBI Taxonomy" id="178035"/>
    <lineage>
        <taxon>Eukaryota</taxon>
        <taxon>Metazoa</taxon>
        <taxon>Ecdysozoa</taxon>
        <taxon>Arthropoda</taxon>
        <taxon>Hexapoda</taxon>
        <taxon>Insecta</taxon>
        <taxon>Pterygota</taxon>
        <taxon>Neoptera</taxon>
        <taxon>Endopterygota</taxon>
        <taxon>Hymenoptera</taxon>
        <taxon>Apocrita</taxon>
        <taxon>Aculeata</taxon>
        <taxon>Apoidea</taxon>
        <taxon>Anthophila</taxon>
        <taxon>Halictidae</taxon>
        <taxon>Rophitinae</taxon>
        <taxon>Dufourea</taxon>
    </lineage>
</organism>
<evidence type="ECO:0000256" key="4">
    <source>
        <dbReference type="ARBA" id="ARBA00010617"/>
    </source>
</evidence>
<evidence type="ECO:0000256" key="9">
    <source>
        <dbReference type="ARBA" id="ARBA00023002"/>
    </source>
</evidence>
<dbReference type="GO" id="GO:0005506">
    <property type="term" value="F:iron ion binding"/>
    <property type="evidence" value="ECO:0007669"/>
    <property type="project" value="InterPro"/>
</dbReference>
<protein>
    <submittedName>
        <fullName evidence="15">Cytochrome P450 6a2</fullName>
    </submittedName>
</protein>
<feature type="binding site" description="axial binding residue" evidence="13">
    <location>
        <position position="443"/>
    </location>
    <ligand>
        <name>heme</name>
        <dbReference type="ChEBI" id="CHEBI:30413"/>
    </ligand>
    <ligandPart>
        <name>Fe</name>
        <dbReference type="ChEBI" id="CHEBI:18248"/>
    </ligandPart>
</feature>
<dbReference type="Pfam" id="PF00067">
    <property type="entry name" value="p450"/>
    <property type="match status" value="1"/>
</dbReference>
<keyword evidence="10 13" id="KW-0408">Iron</keyword>
<comment type="similarity">
    <text evidence="4 14">Belongs to the cytochrome P450 family.</text>
</comment>
<dbReference type="OrthoDB" id="2789670at2759"/>
<evidence type="ECO:0000256" key="14">
    <source>
        <dbReference type="RuleBase" id="RU000461"/>
    </source>
</evidence>
<keyword evidence="7" id="KW-0256">Endoplasmic reticulum</keyword>
<keyword evidence="5 13" id="KW-0349">Heme</keyword>
<dbReference type="EMBL" id="KQ434947">
    <property type="protein sequence ID" value="KZC12362.1"/>
    <property type="molecule type" value="Genomic_DNA"/>
</dbReference>
<dbReference type="STRING" id="178035.A0A154PKI5"/>
<keyword evidence="16" id="KW-1185">Reference proteome</keyword>
<keyword evidence="6 13" id="KW-0479">Metal-binding</keyword>
<dbReference type="PANTHER" id="PTHR24292:SF54">
    <property type="entry name" value="CYP9F3-RELATED"/>
    <property type="match status" value="1"/>
</dbReference>
<dbReference type="InterPro" id="IPR001128">
    <property type="entry name" value="Cyt_P450"/>
</dbReference>
<dbReference type="OMA" id="CCELTAK"/>
<sequence>MASYFEILCGVVVLLLALYYYCYSSYDFWKKRGVPGPKPLPFFGNTKDIMLIRMSMAHFVQDIYETYRHEPMVGLFMSRKPVLFLKDLDLIKDILIRDFSKFADRGFNVHEKTEPLSPNLFNLESERWRPLRPKLSPIFTSGKLKDMFPLMLECSAHLENYLDKVAKGVPVEIRDLTAKFTTDVIGTCAFGIEMNAIAEEDSEFRRMGKKIFAADTENVLRLKVKQYSPKFYDLLGYILPDRRIAPFFTKVVTDTIKYRKQHDLSRPDFINMLMELQKHPEKIDNIELTNSFLTAQAFVFFAAGFETSSSAMSNALYELAQNHEIQNKLRAEIKEYYDKSDGELKYEDIKDMEYLDKVFKETLRKYPAGPIIMRKATSDYTFESVKVTIPKLMVVWIPLFALHWDANIYPNPDKFDPERFSEEAVAARHPMAYLPFGDGPRNCIGARFAVTQTKLGLIKILRNHKVDVCEKTEIPYEFDPGAFLLAPKNGIYLKISKI</sequence>
<comment type="subcellular location">
    <subcellularLocation>
        <location evidence="3">Endoplasmic reticulum membrane</location>
        <topology evidence="3">Peripheral membrane protein</topology>
    </subcellularLocation>
    <subcellularLocation>
        <location evidence="2">Microsome membrane</location>
        <topology evidence="2">Peripheral membrane protein</topology>
    </subcellularLocation>
</comment>